<feature type="region of interest" description="Disordered" evidence="1">
    <location>
        <begin position="1"/>
        <end position="31"/>
    </location>
</feature>
<dbReference type="OrthoDB" id="10381960at2759"/>
<gene>
    <name evidence="2" type="ORF">AK812_SmicGene43674</name>
</gene>
<name>A0A1Q9C0E0_SYMMI</name>
<dbReference type="AlphaFoldDB" id="A0A1Q9C0E0"/>
<feature type="compositionally biased region" description="Basic residues" evidence="1">
    <location>
        <begin position="200"/>
        <end position="211"/>
    </location>
</feature>
<comment type="caution">
    <text evidence="2">The sequence shown here is derived from an EMBL/GenBank/DDBJ whole genome shotgun (WGS) entry which is preliminary data.</text>
</comment>
<accession>A0A1Q9C0E0</accession>
<dbReference type="Proteomes" id="UP000186817">
    <property type="component" value="Unassembled WGS sequence"/>
</dbReference>
<feature type="compositionally biased region" description="Polar residues" evidence="1">
    <location>
        <begin position="134"/>
        <end position="146"/>
    </location>
</feature>
<proteinExistence type="predicted"/>
<evidence type="ECO:0000256" key="1">
    <source>
        <dbReference type="SAM" id="MobiDB-lite"/>
    </source>
</evidence>
<evidence type="ECO:0000313" key="3">
    <source>
        <dbReference type="Proteomes" id="UP000186817"/>
    </source>
</evidence>
<protein>
    <submittedName>
        <fullName evidence="2">Uncharacterized protein</fullName>
    </submittedName>
</protein>
<keyword evidence="3" id="KW-1185">Reference proteome</keyword>
<feature type="compositionally biased region" description="Pro residues" evidence="1">
    <location>
        <begin position="14"/>
        <end position="31"/>
    </location>
</feature>
<feature type="region of interest" description="Disordered" evidence="1">
    <location>
        <begin position="127"/>
        <end position="211"/>
    </location>
</feature>
<organism evidence="2 3">
    <name type="scientific">Symbiodinium microadriaticum</name>
    <name type="common">Dinoflagellate</name>
    <name type="synonym">Zooxanthella microadriatica</name>
    <dbReference type="NCBI Taxonomy" id="2951"/>
    <lineage>
        <taxon>Eukaryota</taxon>
        <taxon>Sar</taxon>
        <taxon>Alveolata</taxon>
        <taxon>Dinophyceae</taxon>
        <taxon>Suessiales</taxon>
        <taxon>Symbiodiniaceae</taxon>
        <taxon>Symbiodinium</taxon>
    </lineage>
</organism>
<sequence>MSESDEDAPWRIGPRPPPESGPRPPAGPPPPRTLQSWMGLSHAYSQAVAGVLNTHYASHFRGSILTYLPPELQTPYVGLRDIAVSIRPLRPHERDHPLTLHIQDDEEDHETLEGADEETDMATIEGSEGVDGSVNANLHHVSSANPDVTAAEGTEETDEGPAYYYADTMMPISGDEGAAPHTTTGRSSGSGRGSAPTNKAKAKSSRRQTPD</sequence>
<reference evidence="2 3" key="1">
    <citation type="submission" date="2016-02" db="EMBL/GenBank/DDBJ databases">
        <title>Genome analysis of coral dinoflagellate symbionts highlights evolutionary adaptations to a symbiotic lifestyle.</title>
        <authorList>
            <person name="Aranda M."/>
            <person name="Li Y."/>
            <person name="Liew Y.J."/>
            <person name="Baumgarten S."/>
            <person name="Simakov O."/>
            <person name="Wilson M."/>
            <person name="Piel J."/>
            <person name="Ashoor H."/>
            <person name="Bougouffa S."/>
            <person name="Bajic V.B."/>
            <person name="Ryu T."/>
            <person name="Ravasi T."/>
            <person name="Bayer T."/>
            <person name="Micklem G."/>
            <person name="Kim H."/>
            <person name="Bhak J."/>
            <person name="Lajeunesse T.C."/>
            <person name="Voolstra C.R."/>
        </authorList>
    </citation>
    <scope>NUCLEOTIDE SEQUENCE [LARGE SCALE GENOMIC DNA]</scope>
    <source>
        <strain evidence="2 3">CCMP2467</strain>
    </source>
</reference>
<evidence type="ECO:0000313" key="2">
    <source>
        <dbReference type="EMBL" id="OLP76395.1"/>
    </source>
</evidence>
<dbReference type="EMBL" id="LSRX01002036">
    <property type="protein sequence ID" value="OLP76395.1"/>
    <property type="molecule type" value="Genomic_DNA"/>
</dbReference>